<feature type="transmembrane region" description="Helical" evidence="1">
    <location>
        <begin position="20"/>
        <end position="41"/>
    </location>
</feature>
<reference evidence="3 4" key="1">
    <citation type="submission" date="2019-07" db="EMBL/GenBank/DDBJ databases">
        <authorList>
            <person name="Huq M.A."/>
        </authorList>
    </citation>
    <scope>NUCLEOTIDE SEQUENCE [LARGE SCALE GENOMIC DNA]</scope>
    <source>
        <strain evidence="3 4">MAH-3</strain>
    </source>
</reference>
<accession>A0A556N375</accession>
<dbReference type="RefSeq" id="WP_144332025.1">
    <property type="nucleotide sequence ID" value="NZ_VLPL01000002.1"/>
</dbReference>
<organism evidence="3 4">
    <name type="scientific">Fluviicola chungangensis</name>
    <dbReference type="NCBI Taxonomy" id="2597671"/>
    <lineage>
        <taxon>Bacteria</taxon>
        <taxon>Pseudomonadati</taxon>
        <taxon>Bacteroidota</taxon>
        <taxon>Flavobacteriia</taxon>
        <taxon>Flavobacteriales</taxon>
        <taxon>Crocinitomicaceae</taxon>
        <taxon>Fluviicola</taxon>
    </lineage>
</organism>
<evidence type="ECO:0000313" key="4">
    <source>
        <dbReference type="Proteomes" id="UP000316008"/>
    </source>
</evidence>
<evidence type="ECO:0000259" key="2">
    <source>
        <dbReference type="Pfam" id="PF01757"/>
    </source>
</evidence>
<dbReference type="EMBL" id="VLPL01000002">
    <property type="protein sequence ID" value="TSJ46488.1"/>
    <property type="molecule type" value="Genomic_DNA"/>
</dbReference>
<sequence>MNTESQKSKLGFLDGVRGVAMLIVVLHHFGLAFFPAINYLNPEKIHLGNGTTELLIAKTPLNIFFNGGFAVSIFFVLSGFVLSYKFHFSGSQKLLRTYAAKRYFRLFLPVAVIIIISYVMNLCGLFPSQHTGGITKSEDWLTNLFAGMKGPGDMIRNVFIDVFLNNDNRYNAVLWTMTIEFLGSLLLFSFLALTGDHKKTILLHILVATLILFTDKKFYAAFILGSLISRLFVYAFSFPKGIKGSCIKWLLLLAGIYFSSFPQGFFTQQSMWKYIDWSWTSSYDLFHVLGAFCILFVICFDKNFIRFFSLRPFLYLGKISFSFYLVHLTILCSLGCYIFLELWKPGSYFIPFLVAFGSCMAVSFLISHFYYQWIDKSSIRFSEKIGKWITKGDRSE</sequence>
<dbReference type="PANTHER" id="PTHR23028">
    <property type="entry name" value="ACETYLTRANSFERASE"/>
    <property type="match status" value="1"/>
</dbReference>
<gene>
    <name evidence="3" type="ORF">FO442_04835</name>
</gene>
<feature type="domain" description="Acyltransferase 3" evidence="2">
    <location>
        <begin position="12"/>
        <end position="367"/>
    </location>
</feature>
<feature type="transmembrane region" description="Helical" evidence="1">
    <location>
        <begin position="61"/>
        <end position="82"/>
    </location>
</feature>
<evidence type="ECO:0000313" key="3">
    <source>
        <dbReference type="EMBL" id="TSJ46488.1"/>
    </source>
</evidence>
<dbReference type="OrthoDB" id="290051at2"/>
<evidence type="ECO:0000256" key="1">
    <source>
        <dbReference type="SAM" id="Phobius"/>
    </source>
</evidence>
<proteinExistence type="predicted"/>
<keyword evidence="1" id="KW-0812">Transmembrane</keyword>
<dbReference type="Pfam" id="PF01757">
    <property type="entry name" value="Acyl_transf_3"/>
    <property type="match status" value="1"/>
</dbReference>
<dbReference type="AlphaFoldDB" id="A0A556N375"/>
<dbReference type="InterPro" id="IPR002656">
    <property type="entry name" value="Acyl_transf_3_dom"/>
</dbReference>
<dbReference type="PANTHER" id="PTHR23028:SF134">
    <property type="entry name" value="PUTATIVE (AFU_ORTHOLOGUE AFUA_4G08520)-RELATED"/>
    <property type="match status" value="1"/>
</dbReference>
<feature type="transmembrane region" description="Helical" evidence="1">
    <location>
        <begin position="286"/>
        <end position="309"/>
    </location>
</feature>
<dbReference type="GO" id="GO:0016747">
    <property type="term" value="F:acyltransferase activity, transferring groups other than amino-acyl groups"/>
    <property type="evidence" value="ECO:0007669"/>
    <property type="project" value="InterPro"/>
</dbReference>
<keyword evidence="3" id="KW-0012">Acyltransferase</keyword>
<comment type="caution">
    <text evidence="3">The sequence shown here is derived from an EMBL/GenBank/DDBJ whole genome shotgun (WGS) entry which is preliminary data.</text>
</comment>
<keyword evidence="4" id="KW-1185">Reference proteome</keyword>
<keyword evidence="3" id="KW-0808">Transferase</keyword>
<feature type="transmembrane region" description="Helical" evidence="1">
    <location>
        <begin position="346"/>
        <end position="371"/>
    </location>
</feature>
<feature type="transmembrane region" description="Helical" evidence="1">
    <location>
        <begin position="103"/>
        <end position="120"/>
    </location>
</feature>
<keyword evidence="1" id="KW-1133">Transmembrane helix</keyword>
<protein>
    <submittedName>
        <fullName evidence="3">Acyltransferase</fullName>
    </submittedName>
</protein>
<feature type="transmembrane region" description="Helical" evidence="1">
    <location>
        <begin position="321"/>
        <end position="340"/>
    </location>
</feature>
<keyword evidence="1" id="KW-0472">Membrane</keyword>
<feature type="transmembrane region" description="Helical" evidence="1">
    <location>
        <begin position="220"/>
        <end position="237"/>
    </location>
</feature>
<dbReference type="InterPro" id="IPR050879">
    <property type="entry name" value="Acyltransferase_3"/>
</dbReference>
<feature type="transmembrane region" description="Helical" evidence="1">
    <location>
        <begin position="249"/>
        <end position="266"/>
    </location>
</feature>
<feature type="transmembrane region" description="Helical" evidence="1">
    <location>
        <begin position="172"/>
        <end position="192"/>
    </location>
</feature>
<dbReference type="Proteomes" id="UP000316008">
    <property type="component" value="Unassembled WGS sequence"/>
</dbReference>
<name>A0A556N375_9FLAO</name>